<evidence type="ECO:0000313" key="2">
    <source>
        <dbReference type="EMBL" id="ADV02783.1"/>
    </source>
</evidence>
<name>V9HZS5_IPOBA</name>
<reference evidence="2" key="1">
    <citation type="submission" date="2009-12" db="EMBL/GenBank/DDBJ databases">
        <title>Construction and characterization of a full-length cDNA library from floral organs of sweet potato (Ipomoea batatas L.(Lam.)).</title>
        <authorList>
            <person name="Zhang Y.Z."/>
            <person name="Gu Y.H."/>
        </authorList>
    </citation>
    <scope>NUCLEOTIDE SEQUENCE</scope>
    <source>
        <tissue evidence="2">Flowers</tissue>
    </source>
</reference>
<dbReference type="AlphaFoldDB" id="V9HZS5"/>
<feature type="compositionally biased region" description="Acidic residues" evidence="1">
    <location>
        <begin position="9"/>
        <end position="24"/>
    </location>
</feature>
<feature type="compositionally biased region" description="Basic and acidic residues" evidence="1">
    <location>
        <begin position="25"/>
        <end position="34"/>
    </location>
</feature>
<evidence type="ECO:0000256" key="1">
    <source>
        <dbReference type="SAM" id="MobiDB-lite"/>
    </source>
</evidence>
<proteinExistence type="evidence at transcript level"/>
<sequence>EQSVHGSDEEIDELPEIDSDEDFGEDFKHNHEESEGSVDEESTKSDEEYDDLAMQDTQQSGYCSDDDEESMNKFELSNKVVPVSGDLISEEAINFDEIYQQKLGLFFRSEGEASLGPSQLCYSSFLGNSRSIRRSQSMGNV</sequence>
<feature type="region of interest" description="Disordered" evidence="1">
    <location>
        <begin position="1"/>
        <end position="70"/>
    </location>
</feature>
<accession>V9HZS5</accession>
<organism evidence="2">
    <name type="scientific">Ipomoea batatas</name>
    <name type="common">Sweet potato</name>
    <name type="synonym">Convolvulus batatas</name>
    <dbReference type="NCBI Taxonomy" id="4120"/>
    <lineage>
        <taxon>Eukaryota</taxon>
        <taxon>Viridiplantae</taxon>
        <taxon>Streptophyta</taxon>
        <taxon>Embryophyta</taxon>
        <taxon>Tracheophyta</taxon>
        <taxon>Spermatophyta</taxon>
        <taxon>Magnoliopsida</taxon>
        <taxon>eudicotyledons</taxon>
        <taxon>Gunneridae</taxon>
        <taxon>Pentapetalae</taxon>
        <taxon>asterids</taxon>
        <taxon>lamiids</taxon>
        <taxon>Solanales</taxon>
        <taxon>Convolvulaceae</taxon>
        <taxon>Ipomoeeae</taxon>
        <taxon>Ipomoea</taxon>
    </lineage>
</organism>
<feature type="non-terminal residue" evidence="2">
    <location>
        <position position="1"/>
    </location>
</feature>
<dbReference type="EMBL" id="GU370389">
    <property type="protein sequence ID" value="ADV02783.1"/>
    <property type="molecule type" value="mRNA"/>
</dbReference>
<protein>
    <submittedName>
        <fullName evidence="2">Uncharacterized protein</fullName>
    </submittedName>
</protein>